<gene>
    <name evidence="1" type="ORF">SDC9_204749</name>
</gene>
<dbReference type="AlphaFoldDB" id="A0A645J028"/>
<evidence type="ECO:0000313" key="1">
    <source>
        <dbReference type="EMBL" id="MPN57055.1"/>
    </source>
</evidence>
<protein>
    <submittedName>
        <fullName evidence="1">Uncharacterized protein</fullName>
    </submittedName>
</protein>
<dbReference type="EMBL" id="VSSQ01128140">
    <property type="protein sequence ID" value="MPN57055.1"/>
    <property type="molecule type" value="Genomic_DNA"/>
</dbReference>
<organism evidence="1">
    <name type="scientific">bioreactor metagenome</name>
    <dbReference type="NCBI Taxonomy" id="1076179"/>
    <lineage>
        <taxon>unclassified sequences</taxon>
        <taxon>metagenomes</taxon>
        <taxon>ecological metagenomes</taxon>
    </lineage>
</organism>
<sequence>MLIHQGGTALLDVLGFVPEETSALDLHLKFGQRDGSEIRCCSIFFEESSRNLIHPLVGALG</sequence>
<comment type="caution">
    <text evidence="1">The sequence shown here is derived from an EMBL/GenBank/DDBJ whole genome shotgun (WGS) entry which is preliminary data.</text>
</comment>
<accession>A0A645J028</accession>
<proteinExistence type="predicted"/>
<name>A0A645J028_9ZZZZ</name>
<reference evidence="1" key="1">
    <citation type="submission" date="2019-08" db="EMBL/GenBank/DDBJ databases">
        <authorList>
            <person name="Kucharzyk K."/>
            <person name="Murdoch R.W."/>
            <person name="Higgins S."/>
            <person name="Loffler F."/>
        </authorList>
    </citation>
    <scope>NUCLEOTIDE SEQUENCE</scope>
</reference>